<comment type="cofactor">
    <cofactor evidence="1 10">
        <name>pyridoxal 5'-phosphate</name>
        <dbReference type="ChEBI" id="CHEBI:597326"/>
    </cofactor>
</comment>
<evidence type="ECO:0000256" key="11">
    <source>
        <dbReference type="PIRSR" id="PIRSR605856-51"/>
    </source>
</evidence>
<protein>
    <recommendedName>
        <fullName evidence="4">cysteine synthase</fullName>
        <ecNumber evidence="4">2.5.1.47</ecNumber>
    </recommendedName>
</protein>
<dbReference type="InterPro" id="IPR050214">
    <property type="entry name" value="Cys_Synth/Cystath_Beta-Synth"/>
</dbReference>
<evidence type="ECO:0000256" key="9">
    <source>
        <dbReference type="ARBA" id="ARBA00047931"/>
    </source>
</evidence>
<dbReference type="UniPathway" id="UPA00136">
    <property type="reaction ID" value="UER00200"/>
</dbReference>
<dbReference type="RefSeq" id="WP_120771451.1">
    <property type="nucleotide sequence ID" value="NZ_CP032627.1"/>
</dbReference>
<evidence type="ECO:0000256" key="8">
    <source>
        <dbReference type="ARBA" id="ARBA00023192"/>
    </source>
</evidence>
<evidence type="ECO:0000256" key="2">
    <source>
        <dbReference type="ARBA" id="ARBA00004962"/>
    </source>
</evidence>
<evidence type="ECO:0000256" key="6">
    <source>
        <dbReference type="ARBA" id="ARBA00022679"/>
    </source>
</evidence>
<dbReference type="EC" id="2.5.1.47" evidence="4"/>
<dbReference type="PANTHER" id="PTHR10314">
    <property type="entry name" value="CYSTATHIONINE BETA-SYNTHASE"/>
    <property type="match status" value="1"/>
</dbReference>
<keyword evidence="5" id="KW-0028">Amino-acid biosynthesis</keyword>
<dbReference type="Proteomes" id="UP000269374">
    <property type="component" value="Chromosome"/>
</dbReference>
<feature type="modified residue" description="N6-(pyridoxal phosphate)lysine" evidence="11">
    <location>
        <position position="44"/>
    </location>
</feature>
<dbReference type="NCBIfam" id="TIGR01139">
    <property type="entry name" value="cysK"/>
    <property type="match status" value="1"/>
</dbReference>
<comment type="catalytic activity">
    <reaction evidence="9">
        <text>O-acetyl-L-serine + hydrogen sulfide = L-cysteine + acetate</text>
        <dbReference type="Rhea" id="RHEA:14829"/>
        <dbReference type="ChEBI" id="CHEBI:29919"/>
        <dbReference type="ChEBI" id="CHEBI:30089"/>
        <dbReference type="ChEBI" id="CHEBI:35235"/>
        <dbReference type="ChEBI" id="CHEBI:58340"/>
        <dbReference type="EC" id="2.5.1.47"/>
    </reaction>
</comment>
<dbReference type="FunFam" id="3.40.50.1100:FF:000006">
    <property type="entry name" value="Cysteine synthase"/>
    <property type="match status" value="1"/>
</dbReference>
<evidence type="ECO:0000256" key="10">
    <source>
        <dbReference type="PIRSR" id="PIRSR605856-50"/>
    </source>
</evidence>
<evidence type="ECO:0000256" key="3">
    <source>
        <dbReference type="ARBA" id="ARBA00007103"/>
    </source>
</evidence>
<comment type="pathway">
    <text evidence="2">Amino-acid biosynthesis; L-cysteine biosynthesis; L-cysteine from L-serine: step 2/2.</text>
</comment>
<feature type="domain" description="Tryptophan synthase beta chain-like PALP" evidence="12">
    <location>
        <begin position="10"/>
        <end position="291"/>
    </location>
</feature>
<evidence type="ECO:0000256" key="4">
    <source>
        <dbReference type="ARBA" id="ARBA00012681"/>
    </source>
</evidence>
<reference evidence="13 14" key="1">
    <citation type="submission" date="2018-09" db="EMBL/GenBank/DDBJ databases">
        <title>Genome sequencing of strain 1JSPR-7.</title>
        <authorList>
            <person name="Heo J."/>
            <person name="Kim S.-J."/>
            <person name="Kwon S.-W."/>
        </authorList>
    </citation>
    <scope>NUCLEOTIDE SEQUENCE [LARGE SCALE GENOMIC DNA]</scope>
    <source>
        <strain evidence="13 14">1JSPR-7</strain>
    </source>
</reference>
<dbReference type="OrthoDB" id="9808024at2"/>
<evidence type="ECO:0000256" key="7">
    <source>
        <dbReference type="ARBA" id="ARBA00022898"/>
    </source>
</evidence>
<dbReference type="Gene3D" id="3.40.50.1100">
    <property type="match status" value="2"/>
</dbReference>
<dbReference type="GO" id="GO:0006535">
    <property type="term" value="P:cysteine biosynthetic process from serine"/>
    <property type="evidence" value="ECO:0007669"/>
    <property type="project" value="InterPro"/>
</dbReference>
<sequence>MYKIVGNIVELIGETPIVKLKNTPKGSADVYVKLDFFNPGGSVKDRIALNMIRQAQMDGRLREGGTIVEPTSGNTGIGLALVGAALGYKVVIIMPDNYSIERRKLIQAYGAELILTPASEGIKAAIDLGKHLVKEKGWFMPMQFENSANITAHEQTTAPEILAAFGNQGLDAFVAGAGTGGTISGVSHGLKRINSKIKTFVVEPAESPVLSGGKSGQHGIQGIGVPFASLNLDNEAYDDIIDVTTDEAIMTAREVGRNEGFLIGFSSGAAICAAYKVAKKLGVGKRVLALCADNGERYLSTELYDF</sequence>
<accession>A0A387B8P6</accession>
<feature type="binding site" evidence="10">
    <location>
        <begin position="178"/>
        <end position="182"/>
    </location>
    <ligand>
        <name>pyridoxal 5'-phosphate</name>
        <dbReference type="ChEBI" id="CHEBI:597326"/>
    </ligand>
</feature>
<evidence type="ECO:0000259" key="12">
    <source>
        <dbReference type="Pfam" id="PF00291"/>
    </source>
</evidence>
<dbReference type="NCBIfam" id="TIGR01136">
    <property type="entry name" value="cysKM"/>
    <property type="match status" value="1"/>
</dbReference>
<evidence type="ECO:0000256" key="1">
    <source>
        <dbReference type="ARBA" id="ARBA00001933"/>
    </source>
</evidence>
<dbReference type="InterPro" id="IPR001926">
    <property type="entry name" value="TrpB-like_PALP"/>
</dbReference>
<dbReference type="InterPro" id="IPR005856">
    <property type="entry name" value="Cys_synth"/>
</dbReference>
<gene>
    <name evidence="13" type="primary">cysK</name>
    <name evidence="13" type="ORF">D7I46_02540</name>
</gene>
<evidence type="ECO:0000256" key="5">
    <source>
        <dbReference type="ARBA" id="ARBA00022605"/>
    </source>
</evidence>
<evidence type="ECO:0000313" key="14">
    <source>
        <dbReference type="Proteomes" id="UP000269374"/>
    </source>
</evidence>
<dbReference type="EMBL" id="CP032627">
    <property type="protein sequence ID" value="AYG00063.1"/>
    <property type="molecule type" value="Genomic_DNA"/>
</dbReference>
<keyword evidence="7 10" id="KW-0663">Pyridoxal phosphate</keyword>
<evidence type="ECO:0000313" key="13">
    <source>
        <dbReference type="EMBL" id="AYG00063.1"/>
    </source>
</evidence>
<feature type="binding site" evidence="10">
    <location>
        <position position="266"/>
    </location>
    <ligand>
        <name>pyridoxal 5'-phosphate</name>
        <dbReference type="ChEBI" id="CHEBI:597326"/>
    </ligand>
</feature>
<keyword evidence="6 13" id="KW-0808">Transferase</keyword>
<dbReference type="InterPro" id="IPR036052">
    <property type="entry name" value="TrpB-like_PALP_sf"/>
</dbReference>
<proteinExistence type="inferred from homology"/>
<dbReference type="AlphaFoldDB" id="A0A387B8P6"/>
<name>A0A387B8P6_9LACT</name>
<keyword evidence="8" id="KW-0198">Cysteine biosynthesis</keyword>
<dbReference type="InterPro" id="IPR005859">
    <property type="entry name" value="CysK"/>
</dbReference>
<dbReference type="KEGG" id="lact:D7I46_02540"/>
<dbReference type="Pfam" id="PF00291">
    <property type="entry name" value="PALP"/>
    <property type="match status" value="1"/>
</dbReference>
<comment type="similarity">
    <text evidence="3">Belongs to the cysteine synthase/cystathionine beta-synthase family.</text>
</comment>
<dbReference type="CDD" id="cd01561">
    <property type="entry name" value="CBS_like"/>
    <property type="match status" value="1"/>
</dbReference>
<dbReference type="SUPFAM" id="SSF53686">
    <property type="entry name" value="Tryptophan synthase beta subunit-like PLP-dependent enzymes"/>
    <property type="match status" value="1"/>
</dbReference>
<feature type="binding site" evidence="10">
    <location>
        <position position="74"/>
    </location>
    <ligand>
        <name>pyridoxal 5'-phosphate</name>
        <dbReference type="ChEBI" id="CHEBI:597326"/>
    </ligand>
</feature>
<keyword evidence="14" id="KW-1185">Reference proteome</keyword>
<dbReference type="GO" id="GO:0004124">
    <property type="term" value="F:cysteine synthase activity"/>
    <property type="evidence" value="ECO:0007669"/>
    <property type="project" value="UniProtKB-EC"/>
</dbReference>
<organism evidence="13 14">
    <name type="scientific">Lactococcus allomyrinae</name>
    <dbReference type="NCBI Taxonomy" id="2419773"/>
    <lineage>
        <taxon>Bacteria</taxon>
        <taxon>Bacillati</taxon>
        <taxon>Bacillota</taxon>
        <taxon>Bacilli</taxon>
        <taxon>Lactobacillales</taxon>
        <taxon>Streptococcaceae</taxon>
        <taxon>Lactococcus</taxon>
    </lineage>
</organism>